<keyword evidence="4" id="KW-1185">Reference proteome</keyword>
<feature type="transmembrane region" description="Helical" evidence="2">
    <location>
        <begin position="282"/>
        <end position="302"/>
    </location>
</feature>
<comment type="caution">
    <text evidence="3">The sequence shown here is derived from an EMBL/GenBank/DDBJ whole genome shotgun (WGS) entry which is preliminary data.</text>
</comment>
<keyword evidence="2" id="KW-1133">Transmembrane helix</keyword>
<feature type="region of interest" description="Disordered" evidence="1">
    <location>
        <begin position="1"/>
        <end position="88"/>
    </location>
</feature>
<reference evidence="3" key="2">
    <citation type="submission" date="2020-09" db="EMBL/GenBank/DDBJ databases">
        <authorList>
            <person name="Sun Q."/>
            <person name="Zhou Y."/>
        </authorList>
    </citation>
    <scope>NUCLEOTIDE SEQUENCE</scope>
    <source>
        <strain evidence="3">CGMCC 1.12827</strain>
    </source>
</reference>
<feature type="transmembrane region" description="Helical" evidence="2">
    <location>
        <begin position="483"/>
        <end position="507"/>
    </location>
</feature>
<accession>A0A916TG79</accession>
<keyword evidence="2" id="KW-0812">Transmembrane</keyword>
<feature type="transmembrane region" description="Helical" evidence="2">
    <location>
        <begin position="314"/>
        <end position="334"/>
    </location>
</feature>
<dbReference type="Proteomes" id="UP000621454">
    <property type="component" value="Unassembled WGS sequence"/>
</dbReference>
<evidence type="ECO:0000313" key="4">
    <source>
        <dbReference type="Proteomes" id="UP000621454"/>
    </source>
</evidence>
<evidence type="ECO:0008006" key="5">
    <source>
        <dbReference type="Google" id="ProtNLM"/>
    </source>
</evidence>
<evidence type="ECO:0000256" key="2">
    <source>
        <dbReference type="SAM" id="Phobius"/>
    </source>
</evidence>
<proteinExistence type="predicted"/>
<gene>
    <name evidence="3" type="ORF">GCM10011489_31840</name>
</gene>
<evidence type="ECO:0000313" key="3">
    <source>
        <dbReference type="EMBL" id="GGB41921.1"/>
    </source>
</evidence>
<feature type="transmembrane region" description="Helical" evidence="2">
    <location>
        <begin position="108"/>
        <end position="126"/>
    </location>
</feature>
<reference evidence="3" key="1">
    <citation type="journal article" date="2014" name="Int. J. Syst. Evol. Microbiol.">
        <title>Complete genome sequence of Corynebacterium casei LMG S-19264T (=DSM 44701T), isolated from a smear-ripened cheese.</title>
        <authorList>
            <consortium name="US DOE Joint Genome Institute (JGI-PGF)"/>
            <person name="Walter F."/>
            <person name="Albersmeier A."/>
            <person name="Kalinowski J."/>
            <person name="Ruckert C."/>
        </authorList>
    </citation>
    <scope>NUCLEOTIDE SEQUENCE</scope>
    <source>
        <strain evidence="3">CGMCC 1.12827</strain>
    </source>
</reference>
<evidence type="ECO:0000256" key="1">
    <source>
        <dbReference type="SAM" id="MobiDB-lite"/>
    </source>
</evidence>
<organism evidence="3 4">
    <name type="scientific">Gordonia jinhuaensis</name>
    <dbReference type="NCBI Taxonomy" id="1517702"/>
    <lineage>
        <taxon>Bacteria</taxon>
        <taxon>Bacillati</taxon>
        <taxon>Actinomycetota</taxon>
        <taxon>Actinomycetes</taxon>
        <taxon>Mycobacteriales</taxon>
        <taxon>Gordoniaceae</taxon>
        <taxon>Gordonia</taxon>
    </lineage>
</organism>
<name>A0A916TG79_9ACTN</name>
<sequence length="514" mass="54783">MVTGDPGADPNSSGRLRTWVGPRRGFGHVRSRGPENRDDADSRDSSRTRVRRPRVLRPATAAEPEVGPDGLHPGVPIRPPVPAGEAPVAPSSPFLSMREMVGTTPGRLLVITAVLVMAAVVIGAYGSNVMTRRTTALSTIITDTEPIAQSAQVLYSSLSIADASANAAFISGGLESPELRSRYNDAIATASQALIQAASGTTIENQQVRSDLDTLSMQLPVYTGLIETARTNNRQGNPVGSSYLGMASNLMQSTILPAAERLYEKRWDAITRPDGTISQPPWGAYVLLTLLVVMLVATHVYVARHTRRRFNVGILVAIVCVALVFIWVLIGGLASVSAAHRATTDGLTPLRDLTEARILIQKGRSDETLSLARHGDEDTLESDFVSSADHVTVILQRYQQPGSPDIGDSVDSASRALAQWRSSHALAGSRASTGDFASAVRLTVGSGADGSSQAYATLDRALVEAIDHTRTTFRDDINTARVLIGYTGAGVVTLTVLAAIATAIGMFPRIREYR</sequence>
<dbReference type="AlphaFoldDB" id="A0A916TG79"/>
<protein>
    <recommendedName>
        <fullName evidence="5">Secreted protein</fullName>
    </recommendedName>
</protein>
<dbReference type="EMBL" id="BMGC01000030">
    <property type="protein sequence ID" value="GGB41921.1"/>
    <property type="molecule type" value="Genomic_DNA"/>
</dbReference>
<feature type="compositionally biased region" description="Basic and acidic residues" evidence="1">
    <location>
        <begin position="32"/>
        <end position="47"/>
    </location>
</feature>
<keyword evidence="2" id="KW-0472">Membrane</keyword>